<dbReference type="InterPro" id="IPR013216">
    <property type="entry name" value="Methyltransf_11"/>
</dbReference>
<dbReference type="GO" id="GO:0032259">
    <property type="term" value="P:methylation"/>
    <property type="evidence" value="ECO:0007669"/>
    <property type="project" value="UniProtKB-KW"/>
</dbReference>
<comment type="caution">
    <text evidence="4">The sequence shown here is derived from an EMBL/GenBank/DDBJ whole genome shotgun (WGS) entry which is preliminary data.</text>
</comment>
<dbReference type="InterPro" id="IPR051422">
    <property type="entry name" value="AlkB_tRNA_MeTrf/Diox"/>
</dbReference>
<evidence type="ECO:0000259" key="3">
    <source>
        <dbReference type="Pfam" id="PF08241"/>
    </source>
</evidence>
<dbReference type="PANTHER" id="PTHR13069">
    <property type="entry name" value="ALKYLATED DNA REPAIR PROTEIN ALKB HOMOLOG 8"/>
    <property type="match status" value="1"/>
</dbReference>
<name>X1LT84_9ZZZZ</name>
<dbReference type="Gene3D" id="3.40.50.150">
    <property type="entry name" value="Vaccinia Virus protein VP39"/>
    <property type="match status" value="1"/>
</dbReference>
<dbReference type="GO" id="GO:0006400">
    <property type="term" value="P:tRNA modification"/>
    <property type="evidence" value="ECO:0007669"/>
    <property type="project" value="UniProtKB-ARBA"/>
</dbReference>
<evidence type="ECO:0000256" key="2">
    <source>
        <dbReference type="ARBA" id="ARBA00022679"/>
    </source>
</evidence>
<sequence>MSTNREVFDQIAESWYGVRHWPLLREELEELAKRWHSGKLLNVGCAHGPDFLPFTEGFDLWGIDFSAAMLKQAQRYSGKFNFYVNFVAADMLSLPFSNNTFDWAISVAAYHHIKDKNARERAFRELKRVLKPGGEAFLTVWNRGQPRFWLNPQSKNPLE</sequence>
<dbReference type="CDD" id="cd02440">
    <property type="entry name" value="AdoMet_MTases"/>
    <property type="match status" value="1"/>
</dbReference>
<feature type="non-terminal residue" evidence="4">
    <location>
        <position position="159"/>
    </location>
</feature>
<dbReference type="InterPro" id="IPR029063">
    <property type="entry name" value="SAM-dependent_MTases_sf"/>
</dbReference>
<gene>
    <name evidence="4" type="ORF">S06H3_29623</name>
</gene>
<dbReference type="GO" id="GO:0008175">
    <property type="term" value="F:tRNA methyltransferase activity"/>
    <property type="evidence" value="ECO:0007669"/>
    <property type="project" value="UniProtKB-ARBA"/>
</dbReference>
<proteinExistence type="predicted"/>
<dbReference type="SUPFAM" id="SSF53335">
    <property type="entry name" value="S-adenosyl-L-methionine-dependent methyltransferases"/>
    <property type="match status" value="1"/>
</dbReference>
<feature type="domain" description="Methyltransferase type 11" evidence="3">
    <location>
        <begin position="41"/>
        <end position="137"/>
    </location>
</feature>
<organism evidence="4">
    <name type="scientific">marine sediment metagenome</name>
    <dbReference type="NCBI Taxonomy" id="412755"/>
    <lineage>
        <taxon>unclassified sequences</taxon>
        <taxon>metagenomes</taxon>
        <taxon>ecological metagenomes</taxon>
    </lineage>
</organism>
<keyword evidence="1" id="KW-0489">Methyltransferase</keyword>
<accession>X1LT84</accession>
<evidence type="ECO:0000313" key="4">
    <source>
        <dbReference type="EMBL" id="GAI22572.1"/>
    </source>
</evidence>
<dbReference type="GO" id="GO:0008757">
    <property type="term" value="F:S-adenosylmethionine-dependent methyltransferase activity"/>
    <property type="evidence" value="ECO:0007669"/>
    <property type="project" value="InterPro"/>
</dbReference>
<reference evidence="4" key="1">
    <citation type="journal article" date="2014" name="Front. Microbiol.">
        <title>High frequency of phylogenetically diverse reductive dehalogenase-homologous genes in deep subseafloor sedimentary metagenomes.</title>
        <authorList>
            <person name="Kawai M."/>
            <person name="Futagami T."/>
            <person name="Toyoda A."/>
            <person name="Takaki Y."/>
            <person name="Nishi S."/>
            <person name="Hori S."/>
            <person name="Arai W."/>
            <person name="Tsubouchi T."/>
            <person name="Morono Y."/>
            <person name="Uchiyama I."/>
            <person name="Ito T."/>
            <person name="Fujiyama A."/>
            <person name="Inagaki F."/>
            <person name="Takami H."/>
        </authorList>
    </citation>
    <scope>NUCLEOTIDE SEQUENCE</scope>
    <source>
        <strain evidence="4">Expedition CK06-06</strain>
    </source>
</reference>
<protein>
    <recommendedName>
        <fullName evidence="3">Methyltransferase type 11 domain-containing protein</fullName>
    </recommendedName>
</protein>
<dbReference type="EMBL" id="BARV01017371">
    <property type="protein sequence ID" value="GAI22572.1"/>
    <property type="molecule type" value="Genomic_DNA"/>
</dbReference>
<dbReference type="AlphaFoldDB" id="X1LT84"/>
<evidence type="ECO:0000256" key="1">
    <source>
        <dbReference type="ARBA" id="ARBA00022603"/>
    </source>
</evidence>
<dbReference type="PANTHER" id="PTHR13069:SF21">
    <property type="entry name" value="ALKYLATED DNA REPAIR PROTEIN ALKB HOMOLOG 8"/>
    <property type="match status" value="1"/>
</dbReference>
<keyword evidence="2" id="KW-0808">Transferase</keyword>
<dbReference type="Pfam" id="PF08241">
    <property type="entry name" value="Methyltransf_11"/>
    <property type="match status" value="1"/>
</dbReference>